<name>A0ACB7W1U4_DIOAL</name>
<comment type="caution">
    <text evidence="1">The sequence shown here is derived from an EMBL/GenBank/DDBJ whole genome shotgun (WGS) entry which is preliminary data.</text>
</comment>
<dbReference type="Proteomes" id="UP000827976">
    <property type="component" value="Chromosome 5"/>
</dbReference>
<accession>A0ACB7W1U4</accession>
<organism evidence="1 2">
    <name type="scientific">Dioscorea alata</name>
    <name type="common">Purple yam</name>
    <dbReference type="NCBI Taxonomy" id="55571"/>
    <lineage>
        <taxon>Eukaryota</taxon>
        <taxon>Viridiplantae</taxon>
        <taxon>Streptophyta</taxon>
        <taxon>Embryophyta</taxon>
        <taxon>Tracheophyta</taxon>
        <taxon>Spermatophyta</taxon>
        <taxon>Magnoliopsida</taxon>
        <taxon>Liliopsida</taxon>
        <taxon>Dioscoreales</taxon>
        <taxon>Dioscoreaceae</taxon>
        <taxon>Dioscorea</taxon>
    </lineage>
</organism>
<dbReference type="EMBL" id="CM037015">
    <property type="protein sequence ID" value="KAH7681561.1"/>
    <property type="molecule type" value="Genomic_DNA"/>
</dbReference>
<gene>
    <name evidence="1" type="ORF">IHE45_05G066700</name>
</gene>
<reference evidence="2" key="1">
    <citation type="journal article" date="2022" name="Nat. Commun.">
        <title>Chromosome evolution and the genetic basis of agronomically important traits in greater yam.</title>
        <authorList>
            <person name="Bredeson J.V."/>
            <person name="Lyons J.B."/>
            <person name="Oniyinde I.O."/>
            <person name="Okereke N.R."/>
            <person name="Kolade O."/>
            <person name="Nnabue I."/>
            <person name="Nwadili C.O."/>
            <person name="Hribova E."/>
            <person name="Parker M."/>
            <person name="Nwogha J."/>
            <person name="Shu S."/>
            <person name="Carlson J."/>
            <person name="Kariba R."/>
            <person name="Muthemba S."/>
            <person name="Knop K."/>
            <person name="Barton G.J."/>
            <person name="Sherwood A.V."/>
            <person name="Lopez-Montes A."/>
            <person name="Asiedu R."/>
            <person name="Jamnadass R."/>
            <person name="Muchugi A."/>
            <person name="Goodstein D."/>
            <person name="Egesi C.N."/>
            <person name="Featherston J."/>
            <person name="Asfaw A."/>
            <person name="Simpson G.G."/>
            <person name="Dolezel J."/>
            <person name="Hendre P.S."/>
            <person name="Van Deynze A."/>
            <person name="Kumar P.L."/>
            <person name="Obidiegwu J.E."/>
            <person name="Bhattacharjee R."/>
            <person name="Rokhsar D.S."/>
        </authorList>
    </citation>
    <scope>NUCLEOTIDE SEQUENCE [LARGE SCALE GENOMIC DNA]</scope>
    <source>
        <strain evidence="2">cv. TDa95/00328</strain>
    </source>
</reference>
<keyword evidence="2" id="KW-1185">Reference proteome</keyword>
<proteinExistence type="predicted"/>
<sequence length="109" mass="12441">MIGHHASYHGHGRDPSGEPPPSRNQTPDLPQFLPSHVVQQVDVHLPWPSLVRVPPAAPQPPIPTWSDNWTGHQKGHHPEERHHDDHKKHHHAPLNHIYSKTLVISHIRQ</sequence>
<protein>
    <submittedName>
        <fullName evidence="1">Uncharacterized protein</fullName>
    </submittedName>
</protein>
<evidence type="ECO:0000313" key="1">
    <source>
        <dbReference type="EMBL" id="KAH7681561.1"/>
    </source>
</evidence>
<evidence type="ECO:0000313" key="2">
    <source>
        <dbReference type="Proteomes" id="UP000827976"/>
    </source>
</evidence>